<accession>F4RHS9</accession>
<dbReference type="AlphaFoldDB" id="F4RHS9"/>
<dbReference type="HOGENOM" id="CLU_032925_2_0_1"/>
<dbReference type="KEGG" id="mlr:MELLADRAFT_62153"/>
<evidence type="ECO:0008006" key="3">
    <source>
        <dbReference type="Google" id="ProtNLM"/>
    </source>
</evidence>
<keyword evidence="2" id="KW-1185">Reference proteome</keyword>
<sequence>MPLFSTLNLMPKLDPGVLPPEVVARIMKHYLDIAAFKPTNAINSGEQRVLIIRTTIYMQRLRLISRVWARVVPYFLFDSVRLQSQAMAHHLLEAWQGSILSSPLSPLRSLSIEDLFGFSPDPEVHIPESVLDHWGRSISVYTGAKIIHTFGTNITSLSLIFGNCMMVSDDMIEAVKYIKCLDKLSLIRRNDWPRRFCTDTNSIAELLSFTPTVESLSMSLPYLEPHFMFDDCLPCLRHFWFEYFASSRVALSQIVRATSRTLNTIEYNSEDPITNRPAEILGLTRSHLEYLCIDNIPTNLPETTSFTLFPKLRCLRSTSWPAMDFSLEWLERSFFRLLRTLVTKYNNGHIYWWHALLLIHDGHFPRPPHFKHIVFTSVRGSSQADDELVYAFGKYDIDCHFMPELKFEEILCYETLVTLIDPFSMTHRSLTSS</sequence>
<protein>
    <recommendedName>
        <fullName evidence="3">F-box domain-containing protein</fullName>
    </recommendedName>
</protein>
<dbReference type="EMBL" id="GL883102">
    <property type="protein sequence ID" value="EGG07880.1"/>
    <property type="molecule type" value="Genomic_DNA"/>
</dbReference>
<evidence type="ECO:0000313" key="2">
    <source>
        <dbReference type="Proteomes" id="UP000001072"/>
    </source>
</evidence>
<dbReference type="GeneID" id="18929855"/>
<evidence type="ECO:0000313" key="1">
    <source>
        <dbReference type="EMBL" id="EGG07880.1"/>
    </source>
</evidence>
<reference evidence="2" key="1">
    <citation type="journal article" date="2011" name="Proc. Natl. Acad. Sci. U.S.A.">
        <title>Obligate biotrophy features unraveled by the genomic analysis of rust fungi.</title>
        <authorList>
            <person name="Duplessis S."/>
            <person name="Cuomo C.A."/>
            <person name="Lin Y.-C."/>
            <person name="Aerts A."/>
            <person name="Tisserant E."/>
            <person name="Veneault-Fourrey C."/>
            <person name="Joly D.L."/>
            <person name="Hacquard S."/>
            <person name="Amselem J."/>
            <person name="Cantarel B.L."/>
            <person name="Chiu R."/>
            <person name="Coutinho P.M."/>
            <person name="Feau N."/>
            <person name="Field M."/>
            <person name="Frey P."/>
            <person name="Gelhaye E."/>
            <person name="Goldberg J."/>
            <person name="Grabherr M.G."/>
            <person name="Kodira C.D."/>
            <person name="Kohler A."/>
            <person name="Kuees U."/>
            <person name="Lindquist E.A."/>
            <person name="Lucas S.M."/>
            <person name="Mago R."/>
            <person name="Mauceli E."/>
            <person name="Morin E."/>
            <person name="Murat C."/>
            <person name="Pangilinan J.L."/>
            <person name="Park R."/>
            <person name="Pearson M."/>
            <person name="Quesneville H."/>
            <person name="Rouhier N."/>
            <person name="Sakthikumar S."/>
            <person name="Salamov A.A."/>
            <person name="Schmutz J."/>
            <person name="Selles B."/>
            <person name="Shapiro H."/>
            <person name="Tanguay P."/>
            <person name="Tuskan G.A."/>
            <person name="Henrissat B."/>
            <person name="Van de Peer Y."/>
            <person name="Rouze P."/>
            <person name="Ellis J.G."/>
            <person name="Dodds P.N."/>
            <person name="Schein J.E."/>
            <person name="Zhong S."/>
            <person name="Hamelin R.C."/>
            <person name="Grigoriev I.V."/>
            <person name="Szabo L.J."/>
            <person name="Martin F."/>
        </authorList>
    </citation>
    <scope>NUCLEOTIDE SEQUENCE [LARGE SCALE GENOMIC DNA]</scope>
    <source>
        <strain evidence="2">98AG31 / pathotype 3-4-7</strain>
    </source>
</reference>
<dbReference type="Proteomes" id="UP000001072">
    <property type="component" value="Unassembled WGS sequence"/>
</dbReference>
<dbReference type="RefSeq" id="XP_007408645.1">
    <property type="nucleotide sequence ID" value="XM_007408583.1"/>
</dbReference>
<organism evidence="2">
    <name type="scientific">Melampsora larici-populina (strain 98AG31 / pathotype 3-4-7)</name>
    <name type="common">Poplar leaf rust fungus</name>
    <dbReference type="NCBI Taxonomy" id="747676"/>
    <lineage>
        <taxon>Eukaryota</taxon>
        <taxon>Fungi</taxon>
        <taxon>Dikarya</taxon>
        <taxon>Basidiomycota</taxon>
        <taxon>Pucciniomycotina</taxon>
        <taxon>Pucciniomycetes</taxon>
        <taxon>Pucciniales</taxon>
        <taxon>Melampsoraceae</taxon>
        <taxon>Melampsora</taxon>
    </lineage>
</organism>
<proteinExistence type="predicted"/>
<name>F4RHS9_MELLP</name>
<gene>
    <name evidence="1" type="ORF">MELLADRAFT_62153</name>
</gene>
<dbReference type="InParanoid" id="F4RHS9"/>
<dbReference type="VEuPathDB" id="FungiDB:MELLADRAFT_62153"/>